<feature type="domain" description="Endonuclease/exonuclease/phosphatase" evidence="1">
    <location>
        <begin position="47"/>
        <end position="324"/>
    </location>
</feature>
<protein>
    <recommendedName>
        <fullName evidence="1">Endonuclease/exonuclease/phosphatase domain-containing protein</fullName>
    </recommendedName>
</protein>
<dbReference type="Pfam" id="PF03372">
    <property type="entry name" value="Exo_endo_phos"/>
    <property type="match status" value="1"/>
</dbReference>
<dbReference type="PANTHER" id="PTHR12121">
    <property type="entry name" value="CARBON CATABOLITE REPRESSOR PROTEIN 4"/>
    <property type="match status" value="1"/>
</dbReference>
<dbReference type="InterPro" id="IPR005135">
    <property type="entry name" value="Endo/exonuclease/phosphatase"/>
</dbReference>
<reference evidence="2 3" key="1">
    <citation type="submission" date="2021-02" db="EMBL/GenBank/DDBJ databases">
        <title>Plant Genome Project.</title>
        <authorList>
            <person name="Zhang R.-G."/>
        </authorList>
    </citation>
    <scope>NUCLEOTIDE SEQUENCE [LARGE SCALE GENOMIC DNA]</scope>
    <source>
        <tissue evidence="2">Leaves</tissue>
    </source>
</reference>
<accession>A0ABQ8H1T9</accession>
<dbReference type="Gene3D" id="3.60.10.10">
    <property type="entry name" value="Endonuclease/exonuclease/phosphatase"/>
    <property type="match status" value="1"/>
</dbReference>
<dbReference type="EMBL" id="JAFEMO010000015">
    <property type="protein sequence ID" value="KAH7544181.1"/>
    <property type="molecule type" value="Genomic_DNA"/>
</dbReference>
<evidence type="ECO:0000313" key="3">
    <source>
        <dbReference type="Proteomes" id="UP000827721"/>
    </source>
</evidence>
<organism evidence="2 3">
    <name type="scientific">Xanthoceras sorbifolium</name>
    <dbReference type="NCBI Taxonomy" id="99658"/>
    <lineage>
        <taxon>Eukaryota</taxon>
        <taxon>Viridiplantae</taxon>
        <taxon>Streptophyta</taxon>
        <taxon>Embryophyta</taxon>
        <taxon>Tracheophyta</taxon>
        <taxon>Spermatophyta</taxon>
        <taxon>Magnoliopsida</taxon>
        <taxon>eudicotyledons</taxon>
        <taxon>Gunneridae</taxon>
        <taxon>Pentapetalae</taxon>
        <taxon>rosids</taxon>
        <taxon>malvids</taxon>
        <taxon>Sapindales</taxon>
        <taxon>Sapindaceae</taxon>
        <taxon>Xanthoceroideae</taxon>
        <taxon>Xanthoceras</taxon>
    </lineage>
</organism>
<evidence type="ECO:0000259" key="1">
    <source>
        <dbReference type="Pfam" id="PF03372"/>
    </source>
</evidence>
<dbReference type="InterPro" id="IPR050410">
    <property type="entry name" value="CCR4/nocturin_mRNA_transcr"/>
</dbReference>
<proteinExistence type="predicted"/>
<dbReference type="SUPFAM" id="SSF56219">
    <property type="entry name" value="DNase I-like"/>
    <property type="match status" value="1"/>
</dbReference>
<dbReference type="InterPro" id="IPR036691">
    <property type="entry name" value="Endo/exonu/phosph_ase_sf"/>
</dbReference>
<evidence type="ECO:0000313" key="2">
    <source>
        <dbReference type="EMBL" id="KAH7544181.1"/>
    </source>
</evidence>
<keyword evidence="3" id="KW-1185">Reference proteome</keyword>
<dbReference type="Proteomes" id="UP000827721">
    <property type="component" value="Unassembled WGS sequence"/>
</dbReference>
<gene>
    <name evidence="2" type="ORF">JRO89_XS15G0122500</name>
</gene>
<sequence>MTSLKREISPPPPVQGITTGFRLVSYNMLAKAYTRPAQYSHSPFGCLNWRNRSQATLTLLRDLRSDFLCLQELDMYGFYRQNLKKDDYSSVYIQRTGQKPDGCGIFYKHNVAKLLIKQTIKYNDLAKSVYADKVYEENYLQRDCVGIMAAFRLKGAPFNQVVIVANTHLFWNPSWSNVKFAQAKYLTKRLAEFKTLVSKRFRCEEPFVIVAGDFNAKPNSKVYQYLVSGCPGHQSWIANNEVVAYFQELALEEPPMPLCSVYALANGREPKFTNCKPNFKETLDYIFFSPSRHIKLVSVDPLPESSESPDVVSGLPNFYHPSDHLPIAADFEIIKE</sequence>
<dbReference type="PANTHER" id="PTHR12121:SF68">
    <property type="entry name" value="CARBON CATABOLITE REPRESSOR PROTEIN 4 HOMOLOG 4-RELATED"/>
    <property type="match status" value="1"/>
</dbReference>
<comment type="caution">
    <text evidence="2">The sequence shown here is derived from an EMBL/GenBank/DDBJ whole genome shotgun (WGS) entry which is preliminary data.</text>
</comment>
<name>A0ABQ8H1T9_9ROSI</name>